<gene>
    <name evidence="12" type="ORF">PAPOLLO_LOCUS23562</name>
</gene>
<organism evidence="12 13">
    <name type="scientific">Parnassius apollo</name>
    <name type="common">Apollo butterfly</name>
    <name type="synonym">Papilio apollo</name>
    <dbReference type="NCBI Taxonomy" id="110799"/>
    <lineage>
        <taxon>Eukaryota</taxon>
        <taxon>Metazoa</taxon>
        <taxon>Ecdysozoa</taxon>
        <taxon>Arthropoda</taxon>
        <taxon>Hexapoda</taxon>
        <taxon>Insecta</taxon>
        <taxon>Pterygota</taxon>
        <taxon>Neoptera</taxon>
        <taxon>Endopterygota</taxon>
        <taxon>Lepidoptera</taxon>
        <taxon>Glossata</taxon>
        <taxon>Ditrysia</taxon>
        <taxon>Papilionoidea</taxon>
        <taxon>Papilionidae</taxon>
        <taxon>Parnassiinae</taxon>
        <taxon>Parnassini</taxon>
        <taxon>Parnassius</taxon>
        <taxon>Parnassius</taxon>
    </lineage>
</organism>
<dbReference type="Pfam" id="PF00153">
    <property type="entry name" value="Mito_carr"/>
    <property type="match status" value="4"/>
</dbReference>
<feature type="repeat" description="Solcar" evidence="8">
    <location>
        <begin position="11"/>
        <end position="126"/>
    </location>
</feature>
<dbReference type="PROSITE" id="PS50920">
    <property type="entry name" value="SOLCAR"/>
    <property type="match status" value="3"/>
</dbReference>
<dbReference type="PANTHER" id="PTHR45760:SF2">
    <property type="entry name" value="FI19922P1-RELATED"/>
    <property type="match status" value="1"/>
</dbReference>
<keyword evidence="6 11" id="KW-1133">Transmembrane helix</keyword>
<dbReference type="InterPro" id="IPR018108">
    <property type="entry name" value="MCP_transmembrane"/>
</dbReference>
<dbReference type="GO" id="GO:1990542">
    <property type="term" value="P:mitochondrial transmembrane transport"/>
    <property type="evidence" value="ECO:0007669"/>
    <property type="project" value="InterPro"/>
</dbReference>
<evidence type="ECO:0000256" key="5">
    <source>
        <dbReference type="ARBA" id="ARBA00022792"/>
    </source>
</evidence>
<comment type="caution">
    <text evidence="12">The sequence shown here is derived from an EMBL/GenBank/DDBJ whole genome shotgun (WGS) entry which is preliminary data.</text>
</comment>
<evidence type="ECO:0000256" key="6">
    <source>
        <dbReference type="ARBA" id="ARBA00022989"/>
    </source>
</evidence>
<evidence type="ECO:0000256" key="3">
    <source>
        <dbReference type="ARBA" id="ARBA00022448"/>
    </source>
</evidence>
<keyword evidence="13" id="KW-1185">Reference proteome</keyword>
<name>A0A8S3Y4P1_PARAO</name>
<feature type="region of interest" description="Disordered" evidence="10">
    <location>
        <begin position="282"/>
        <end position="305"/>
    </location>
</feature>
<feature type="transmembrane region" description="Helical" evidence="11">
    <location>
        <begin position="235"/>
        <end position="256"/>
    </location>
</feature>
<evidence type="ECO:0000256" key="7">
    <source>
        <dbReference type="ARBA" id="ARBA00023128"/>
    </source>
</evidence>
<evidence type="ECO:0000256" key="11">
    <source>
        <dbReference type="SAM" id="Phobius"/>
    </source>
</evidence>
<dbReference type="PANTHER" id="PTHR45760">
    <property type="entry name" value="FI19922P1-RELATED"/>
    <property type="match status" value="1"/>
</dbReference>
<comment type="subcellular location">
    <subcellularLocation>
        <location evidence="1">Mitochondrion inner membrane</location>
        <topology evidence="1">Multi-pass membrane protein</topology>
    </subcellularLocation>
</comment>
<sequence length="387" mass="43932">MIREDDPQFRITPFQQMASACSGALITSLFMTPLDVVKIRLQAQQKALLSNKCYLYCNGLMEHLCPCGETGWIPRRVHFHGTIDAFYKIAKLEGVPALWSGLSPTLVLALPCTVIYFVTYEQLRYKTKTLYNKLTGTVSQPIWIPLLAGASARTIAVTLVSPLELIRTKMQSKKLTYSEISAALRQVIRYEGYKGLFRGLGSTLLRDVPFSGIYWTTFESTKRAFNKPDSEKNSFPFNFFCGLVAGSIAAFVTLPFDVVKTHQQIELGEKEIYTGLRKVENQGSRNPEHQLQRVRHSPPMRNGKVQQRASNMQSIVRNIYRNHGLKGLFTGLMPRIFKVAPACAIMIASFEYGKQFFQKYNTQKYKEKLQRHQEIVLIGNSNGNDYS</sequence>
<keyword evidence="8 11" id="KW-0472">Membrane</keyword>
<dbReference type="GO" id="GO:0005743">
    <property type="term" value="C:mitochondrial inner membrane"/>
    <property type="evidence" value="ECO:0007669"/>
    <property type="project" value="UniProtKB-SubCell"/>
</dbReference>
<feature type="repeat" description="Solcar" evidence="8">
    <location>
        <begin position="140"/>
        <end position="224"/>
    </location>
</feature>
<keyword evidence="4" id="KW-0677">Repeat</keyword>
<feature type="compositionally biased region" description="Basic and acidic residues" evidence="10">
    <location>
        <begin position="282"/>
        <end position="291"/>
    </location>
</feature>
<evidence type="ECO:0000256" key="9">
    <source>
        <dbReference type="RuleBase" id="RU000488"/>
    </source>
</evidence>
<keyword evidence="5" id="KW-0999">Mitochondrion inner membrane</keyword>
<evidence type="ECO:0000256" key="8">
    <source>
        <dbReference type="PROSITE-ProRule" id="PRU00282"/>
    </source>
</evidence>
<keyword evidence="7" id="KW-0496">Mitochondrion</keyword>
<feature type="repeat" description="Solcar" evidence="8">
    <location>
        <begin position="233"/>
        <end position="356"/>
    </location>
</feature>
<dbReference type="OrthoDB" id="1747031at2759"/>
<keyword evidence="3 9" id="KW-0813">Transport</keyword>
<evidence type="ECO:0000313" key="13">
    <source>
        <dbReference type="Proteomes" id="UP000691718"/>
    </source>
</evidence>
<evidence type="ECO:0000256" key="10">
    <source>
        <dbReference type="SAM" id="MobiDB-lite"/>
    </source>
</evidence>
<dbReference type="InterPro" id="IPR045315">
    <property type="entry name" value="Mtm1-like"/>
</dbReference>
<accession>A0A8S3Y4P1</accession>
<evidence type="ECO:0000256" key="2">
    <source>
        <dbReference type="ARBA" id="ARBA00006375"/>
    </source>
</evidence>
<keyword evidence="8 9" id="KW-0812">Transmembrane</keyword>
<dbReference type="Proteomes" id="UP000691718">
    <property type="component" value="Unassembled WGS sequence"/>
</dbReference>
<dbReference type="PROSITE" id="PS51257">
    <property type="entry name" value="PROKAR_LIPOPROTEIN"/>
    <property type="match status" value="1"/>
</dbReference>
<dbReference type="AlphaFoldDB" id="A0A8S3Y4P1"/>
<feature type="transmembrane region" description="Helical" evidence="11">
    <location>
        <begin position="97"/>
        <end position="118"/>
    </location>
</feature>
<reference evidence="12" key="1">
    <citation type="submission" date="2021-04" db="EMBL/GenBank/DDBJ databases">
        <authorList>
            <person name="Tunstrom K."/>
        </authorList>
    </citation>
    <scope>NUCLEOTIDE SEQUENCE</scope>
</reference>
<evidence type="ECO:0000256" key="1">
    <source>
        <dbReference type="ARBA" id="ARBA00004448"/>
    </source>
</evidence>
<evidence type="ECO:0000313" key="12">
    <source>
        <dbReference type="EMBL" id="CAG5046358.1"/>
    </source>
</evidence>
<dbReference type="EMBL" id="CAJQZP010001441">
    <property type="protein sequence ID" value="CAG5046358.1"/>
    <property type="molecule type" value="Genomic_DNA"/>
</dbReference>
<protein>
    <submittedName>
        <fullName evidence="12">(apollo) hypothetical protein</fullName>
    </submittedName>
</protein>
<proteinExistence type="inferred from homology"/>
<evidence type="ECO:0000256" key="4">
    <source>
        <dbReference type="ARBA" id="ARBA00022737"/>
    </source>
</evidence>
<comment type="similarity">
    <text evidence="2 9">Belongs to the mitochondrial carrier (TC 2.A.29) family.</text>
</comment>